<dbReference type="EMBL" id="MRZV01000023">
    <property type="protein sequence ID" value="PIK61836.1"/>
    <property type="molecule type" value="Genomic_DNA"/>
</dbReference>
<keyword evidence="6" id="KW-1185">Reference proteome</keyword>
<evidence type="ECO:0000256" key="3">
    <source>
        <dbReference type="ARBA" id="ARBA00026121"/>
    </source>
</evidence>
<sequence length="654" mass="72157">MDPSPRFSIGGVLRSFSMDRVRQVISDHPHIAFGTAAAVLFGTSMALSSSQEGAPSERRFDFSKQSIRLEGPEGIRVSAQNNIEKGEYYRVYDEYENLYASFLAGEKKSEGGPCLGTKKQGSDVYEWKTYGQVRERALQFGSALIEKGFEASDDTFVGIYSSNREEWAITDIACSAYNIISVPLYDTLGETSTKYIINLVKIPVVMCDNFKKVQRLLDQKPDLDVLKLIIVAEETIPENIAAKATEVGVELVTFQQMTDLGKENLKDATPGKNQDLFTVCFTSGTTGDPKGVMLTHGNQLCMAGSVNAVGINIDKTDRHLSYLPLAHSFERTILWVTLSCGAQFGFFSGDTRKLMEDVAHLKPTIFIVVPRVLNRIYDKVNSGVKEANVVKRTLFNWAFSSKKAALLSTGIPTADTMWDRLVFKKLQMLLGGQVKLMLTGAAPVSGEVLTFMRVVFGVTLIEGYGQTESTAGATTTIGGDANTGHVGPPLPCNMIKLVDVPEKDYFAKDDKGEVCFKGSNVFKGYYKKPELTAEALDEDGWLHSGDIGQWLETFVVALVIPDEEELAKRASAKKWAGKFEELCADERVKTEILSEIKTAGENAKLLGFEKVKSIHIVAELFSVENGLLTPSMKSKRPVIEKTFKEQLDNLYNNN</sequence>
<evidence type="ECO:0000313" key="6">
    <source>
        <dbReference type="Proteomes" id="UP000230750"/>
    </source>
</evidence>
<dbReference type="STRING" id="307972.A0A2G8LNJ8"/>
<dbReference type="InterPro" id="IPR042099">
    <property type="entry name" value="ANL_N_sf"/>
</dbReference>
<keyword evidence="1" id="KW-0436">Ligase</keyword>
<dbReference type="GO" id="GO:0004467">
    <property type="term" value="F:long-chain fatty acid-CoA ligase activity"/>
    <property type="evidence" value="ECO:0007669"/>
    <property type="project" value="UniProtKB-EC"/>
</dbReference>
<dbReference type="GO" id="GO:0005783">
    <property type="term" value="C:endoplasmic reticulum"/>
    <property type="evidence" value="ECO:0007669"/>
    <property type="project" value="TreeGrafter"/>
</dbReference>
<evidence type="ECO:0000256" key="1">
    <source>
        <dbReference type="ARBA" id="ARBA00022598"/>
    </source>
</evidence>
<dbReference type="GO" id="GO:0016020">
    <property type="term" value="C:membrane"/>
    <property type="evidence" value="ECO:0007669"/>
    <property type="project" value="TreeGrafter"/>
</dbReference>
<proteinExistence type="predicted"/>
<dbReference type="OrthoDB" id="1700726at2759"/>
<dbReference type="Proteomes" id="UP000230750">
    <property type="component" value="Unassembled WGS sequence"/>
</dbReference>
<dbReference type="Pfam" id="PF00501">
    <property type="entry name" value="AMP-binding"/>
    <property type="match status" value="1"/>
</dbReference>
<reference evidence="5 6" key="1">
    <citation type="journal article" date="2017" name="PLoS Biol.">
        <title>The sea cucumber genome provides insights into morphological evolution and visceral regeneration.</title>
        <authorList>
            <person name="Zhang X."/>
            <person name="Sun L."/>
            <person name="Yuan J."/>
            <person name="Sun Y."/>
            <person name="Gao Y."/>
            <person name="Zhang L."/>
            <person name="Li S."/>
            <person name="Dai H."/>
            <person name="Hamel J.F."/>
            <person name="Liu C."/>
            <person name="Yu Y."/>
            <person name="Liu S."/>
            <person name="Lin W."/>
            <person name="Guo K."/>
            <person name="Jin S."/>
            <person name="Xu P."/>
            <person name="Storey K.B."/>
            <person name="Huan P."/>
            <person name="Zhang T."/>
            <person name="Zhou Y."/>
            <person name="Zhang J."/>
            <person name="Lin C."/>
            <person name="Li X."/>
            <person name="Xing L."/>
            <person name="Huo D."/>
            <person name="Sun M."/>
            <person name="Wang L."/>
            <person name="Mercier A."/>
            <person name="Li F."/>
            <person name="Yang H."/>
            <person name="Xiang J."/>
        </authorList>
    </citation>
    <scope>NUCLEOTIDE SEQUENCE [LARGE SCALE GENOMIC DNA]</scope>
    <source>
        <strain evidence="5">Shaxun</strain>
        <tissue evidence="5">Muscle</tissue>
    </source>
</reference>
<evidence type="ECO:0000259" key="4">
    <source>
        <dbReference type="Pfam" id="PF00501"/>
    </source>
</evidence>
<dbReference type="SUPFAM" id="SSF56801">
    <property type="entry name" value="Acetyl-CoA synthetase-like"/>
    <property type="match status" value="1"/>
</dbReference>
<accession>A0A2G8LNJ8</accession>
<keyword evidence="2" id="KW-0276">Fatty acid metabolism</keyword>
<dbReference type="AlphaFoldDB" id="A0A2G8LNJ8"/>
<feature type="domain" description="AMP-dependent synthetase/ligase" evidence="4">
    <location>
        <begin position="124"/>
        <end position="526"/>
    </location>
</feature>
<name>A0A2G8LNJ8_STIJA</name>
<dbReference type="PROSITE" id="PS00455">
    <property type="entry name" value="AMP_BINDING"/>
    <property type="match status" value="1"/>
</dbReference>
<dbReference type="PANTHER" id="PTHR43272">
    <property type="entry name" value="LONG-CHAIN-FATTY-ACID--COA LIGASE"/>
    <property type="match status" value="1"/>
</dbReference>
<gene>
    <name evidence="5" type="ORF">BSL78_01167</name>
</gene>
<dbReference type="InterPro" id="IPR000873">
    <property type="entry name" value="AMP-dep_synth/lig_dom"/>
</dbReference>
<dbReference type="EC" id="6.2.1.3" evidence="3"/>
<protein>
    <recommendedName>
        <fullName evidence="3">long-chain-fatty-acid--CoA ligase</fullName>
        <ecNumber evidence="3">6.2.1.3</ecNumber>
    </recommendedName>
</protein>
<comment type="caution">
    <text evidence="5">The sequence shown here is derived from an EMBL/GenBank/DDBJ whole genome shotgun (WGS) entry which is preliminary data.</text>
</comment>
<evidence type="ECO:0000313" key="5">
    <source>
        <dbReference type="EMBL" id="PIK61836.1"/>
    </source>
</evidence>
<keyword evidence="2" id="KW-0443">Lipid metabolism</keyword>
<dbReference type="InterPro" id="IPR020845">
    <property type="entry name" value="AMP-binding_CS"/>
</dbReference>
<dbReference type="Gene3D" id="3.40.50.12780">
    <property type="entry name" value="N-terminal domain of ligase-like"/>
    <property type="match status" value="1"/>
</dbReference>
<organism evidence="5 6">
    <name type="scientific">Stichopus japonicus</name>
    <name type="common">Sea cucumber</name>
    <dbReference type="NCBI Taxonomy" id="307972"/>
    <lineage>
        <taxon>Eukaryota</taxon>
        <taxon>Metazoa</taxon>
        <taxon>Echinodermata</taxon>
        <taxon>Eleutherozoa</taxon>
        <taxon>Echinozoa</taxon>
        <taxon>Holothuroidea</taxon>
        <taxon>Aspidochirotacea</taxon>
        <taxon>Aspidochirotida</taxon>
        <taxon>Stichopodidae</taxon>
        <taxon>Apostichopus</taxon>
    </lineage>
</organism>
<evidence type="ECO:0000256" key="2">
    <source>
        <dbReference type="ARBA" id="ARBA00022832"/>
    </source>
</evidence>
<dbReference type="PANTHER" id="PTHR43272:SF107">
    <property type="entry name" value="LONG-CHAIN-FATTY-ACID--COA LIGASE 5"/>
    <property type="match status" value="1"/>
</dbReference>